<keyword evidence="3" id="KW-1185">Reference proteome</keyword>
<evidence type="ECO:0000313" key="3">
    <source>
        <dbReference type="Proteomes" id="UP000014629"/>
    </source>
</evidence>
<comment type="caution">
    <text evidence="2">The sequence shown here is derived from an EMBL/GenBank/DDBJ whole genome shotgun (WGS) entry which is preliminary data.</text>
</comment>
<reference evidence="2 3" key="1">
    <citation type="submission" date="2013-02" db="EMBL/GenBank/DDBJ databases">
        <title>Draft Genome Sequence of Streptomyces aurantiacus, Which Produces Setomimycin.</title>
        <authorList>
            <person name="Gruening B.A."/>
            <person name="Praeg A."/>
            <person name="Erxleben A."/>
            <person name="Guenther S."/>
            <person name="Mueller M."/>
        </authorList>
    </citation>
    <scope>NUCLEOTIDE SEQUENCE [LARGE SCALE GENOMIC DNA]</scope>
    <source>
        <strain evidence="2 3">JA 4570</strain>
    </source>
</reference>
<proteinExistence type="predicted"/>
<dbReference type="AlphaFoldDB" id="S4A325"/>
<organism evidence="2 3">
    <name type="scientific">Streptomyces aurantiacus JA 4570</name>
    <dbReference type="NCBI Taxonomy" id="1286094"/>
    <lineage>
        <taxon>Bacteria</taxon>
        <taxon>Bacillati</taxon>
        <taxon>Actinomycetota</taxon>
        <taxon>Actinomycetes</taxon>
        <taxon>Kitasatosporales</taxon>
        <taxon>Streptomycetaceae</taxon>
        <taxon>Streptomyces</taxon>
        <taxon>Streptomyces aurantiacus group</taxon>
    </lineage>
</organism>
<evidence type="ECO:0000256" key="1">
    <source>
        <dbReference type="SAM" id="MobiDB-lite"/>
    </source>
</evidence>
<dbReference type="Proteomes" id="UP000014629">
    <property type="component" value="Unassembled WGS sequence"/>
</dbReference>
<name>S4A325_9ACTN</name>
<sequence>MRRTPPGGGGRAGVRSAARRPARPGRATVVASGGQLA</sequence>
<evidence type="ECO:0000313" key="2">
    <source>
        <dbReference type="EMBL" id="EPH45085.1"/>
    </source>
</evidence>
<dbReference type="EMBL" id="AOPZ01000068">
    <property type="protein sequence ID" value="EPH45085.1"/>
    <property type="molecule type" value="Genomic_DNA"/>
</dbReference>
<protein>
    <submittedName>
        <fullName evidence="2">Uncharacterized protein</fullName>
    </submittedName>
</protein>
<feature type="compositionally biased region" description="Gly residues" evidence="1">
    <location>
        <begin position="1"/>
        <end position="12"/>
    </location>
</feature>
<dbReference type="PATRIC" id="fig|1286094.4.peg.1834"/>
<accession>S4A325</accession>
<feature type="region of interest" description="Disordered" evidence="1">
    <location>
        <begin position="1"/>
        <end position="37"/>
    </location>
</feature>
<gene>
    <name evidence="2" type="ORF">STRAU_1857</name>
</gene>